<dbReference type="Proteomes" id="UP001158045">
    <property type="component" value="Unassembled WGS sequence"/>
</dbReference>
<dbReference type="Gene3D" id="3.40.1440.10">
    <property type="entry name" value="GIY-YIG endonuclease"/>
    <property type="match status" value="1"/>
</dbReference>
<protein>
    <submittedName>
        <fullName evidence="1">GIY-YIG nuclease family protein</fullName>
    </submittedName>
</protein>
<name>A0ABT6NAD8_9FIRM</name>
<dbReference type="EMBL" id="JARYZI010000002">
    <property type="protein sequence ID" value="MDH8677366.1"/>
    <property type="molecule type" value="Genomic_DNA"/>
</dbReference>
<dbReference type="InterPro" id="IPR035901">
    <property type="entry name" value="GIY-YIG_endonuc_sf"/>
</dbReference>
<gene>
    <name evidence="1" type="ORF">QE109_04355</name>
</gene>
<keyword evidence="2" id="KW-1185">Reference proteome</keyword>
<sequence>MEKSEKKKMIEAYKNTQHPMGVFCIMKKEPIANDPRVHVQIAKNFKAIINSTKMKLNSNFYPIRELQNDWRLYGEDAFVIKELEELEYTKDDPNADYSEELEILKLMWEDRFKADGIRKYERRDKSK</sequence>
<proteinExistence type="predicted"/>
<comment type="caution">
    <text evidence="1">The sequence shown here is derived from an EMBL/GenBank/DDBJ whole genome shotgun (WGS) entry which is preliminary data.</text>
</comment>
<evidence type="ECO:0000313" key="1">
    <source>
        <dbReference type="EMBL" id="MDH8677366.1"/>
    </source>
</evidence>
<dbReference type="RefSeq" id="WP_281093177.1">
    <property type="nucleotide sequence ID" value="NZ_JARYZI010000002.1"/>
</dbReference>
<reference evidence="1 2" key="1">
    <citation type="submission" date="2023-04" db="EMBL/GenBank/DDBJ databases">
        <title>Fusibacter bizertensis strain WBS, isolated from littoral bottom sediments of the Arctic seas - biochemical and genomic analysis.</title>
        <authorList>
            <person name="Brioukhanov A.L."/>
        </authorList>
    </citation>
    <scope>NUCLEOTIDE SEQUENCE [LARGE SCALE GENOMIC DNA]</scope>
    <source>
        <strain evidence="1 2">WBS</strain>
    </source>
</reference>
<dbReference type="CDD" id="cd10451">
    <property type="entry name" value="GIY-YIG_LuxR_like"/>
    <property type="match status" value="1"/>
</dbReference>
<evidence type="ECO:0000313" key="2">
    <source>
        <dbReference type="Proteomes" id="UP001158045"/>
    </source>
</evidence>
<organism evidence="1 2">
    <name type="scientific">Fusibacter bizertensis</name>
    <dbReference type="NCBI Taxonomy" id="1488331"/>
    <lineage>
        <taxon>Bacteria</taxon>
        <taxon>Bacillati</taxon>
        <taxon>Bacillota</taxon>
        <taxon>Clostridia</taxon>
        <taxon>Eubacteriales</taxon>
        <taxon>Eubacteriales Family XII. Incertae Sedis</taxon>
        <taxon>Fusibacter</taxon>
    </lineage>
</organism>
<accession>A0ABT6NAD8</accession>